<accession>A0A8S5SG22</accession>
<protein>
    <submittedName>
        <fullName evidence="1">Uncharacterized protein</fullName>
    </submittedName>
</protein>
<name>A0A8S5SG22_9CAUD</name>
<proteinExistence type="predicted"/>
<organism evidence="1">
    <name type="scientific">Myoviridae sp. ctyhJ29</name>
    <dbReference type="NCBI Taxonomy" id="2827719"/>
    <lineage>
        <taxon>Viruses</taxon>
        <taxon>Duplodnaviria</taxon>
        <taxon>Heunggongvirae</taxon>
        <taxon>Uroviricota</taxon>
        <taxon>Caudoviricetes</taxon>
    </lineage>
</organism>
<evidence type="ECO:0000313" key="1">
    <source>
        <dbReference type="EMBL" id="DAF49787.1"/>
    </source>
</evidence>
<sequence>MRSLHPAYTNCSYPEVLYLQLWRFLSFSSIGLFQSSIDYFFRSIE</sequence>
<dbReference type="EMBL" id="BK032588">
    <property type="protein sequence ID" value="DAF49787.1"/>
    <property type="molecule type" value="Genomic_DNA"/>
</dbReference>
<reference evidence="1" key="1">
    <citation type="journal article" date="2021" name="Proc. Natl. Acad. Sci. U.S.A.">
        <title>A Catalog of Tens of Thousands of Viruses from Human Metagenomes Reveals Hidden Associations with Chronic Diseases.</title>
        <authorList>
            <person name="Tisza M.J."/>
            <person name="Buck C.B."/>
        </authorList>
    </citation>
    <scope>NUCLEOTIDE SEQUENCE</scope>
    <source>
        <strain evidence="1">CtyhJ29</strain>
    </source>
</reference>